<proteinExistence type="inferred from homology"/>
<dbReference type="InterPro" id="IPR003960">
    <property type="entry name" value="ATPase_AAA_CS"/>
</dbReference>
<keyword evidence="1 4" id="KW-0547">Nucleotide-binding</keyword>
<evidence type="ECO:0000256" key="3">
    <source>
        <dbReference type="ARBA" id="ARBA00023054"/>
    </source>
</evidence>
<dbReference type="Gene3D" id="1.10.8.60">
    <property type="match status" value="1"/>
</dbReference>
<dbReference type="PROSITE" id="PS00674">
    <property type="entry name" value="AAA"/>
    <property type="match status" value="1"/>
</dbReference>
<dbReference type="SMART" id="SM00382">
    <property type="entry name" value="AAA"/>
    <property type="match status" value="1"/>
</dbReference>
<dbReference type="RefSeq" id="WP_203851653.1">
    <property type="nucleotide sequence ID" value="NZ_BAAAVW010000029.1"/>
</dbReference>
<feature type="region of interest" description="Disordered" evidence="5">
    <location>
        <begin position="78"/>
        <end position="113"/>
    </location>
</feature>
<dbReference type="FunFam" id="3.40.50.300:FF:001025">
    <property type="entry name" value="ATPase family, AAA domain-containing 2B"/>
    <property type="match status" value="1"/>
</dbReference>
<dbReference type="Pfam" id="PF00004">
    <property type="entry name" value="AAA"/>
    <property type="match status" value="1"/>
</dbReference>
<name>A0A919PX57_9ACTN</name>
<dbReference type="InterPro" id="IPR003959">
    <property type="entry name" value="ATPase_AAA_core"/>
</dbReference>
<evidence type="ECO:0000313" key="8">
    <source>
        <dbReference type="Proteomes" id="UP000660611"/>
    </source>
</evidence>
<comment type="caution">
    <text evidence="7">The sequence shown here is derived from an EMBL/GenBank/DDBJ whole genome shotgun (WGS) entry which is preliminary data.</text>
</comment>
<protein>
    <recommendedName>
        <fullName evidence="6">AAA+ ATPase domain-containing protein</fullName>
    </recommendedName>
</protein>
<dbReference type="AlphaFoldDB" id="A0A919PX57"/>
<dbReference type="EMBL" id="BONQ01000126">
    <property type="protein sequence ID" value="GIG50000.1"/>
    <property type="molecule type" value="Genomic_DNA"/>
</dbReference>
<dbReference type="InterPro" id="IPR003593">
    <property type="entry name" value="AAA+_ATPase"/>
</dbReference>
<evidence type="ECO:0000256" key="4">
    <source>
        <dbReference type="RuleBase" id="RU003651"/>
    </source>
</evidence>
<keyword evidence="3" id="KW-0175">Coiled coil</keyword>
<sequence>MTGRIVVELAPLGDRVQEFTDRCTLAGADEPDLTLGQLLSEVPAVGRRPFDADLLGIRVARLRVRVWQPAAGEPVHLPPGLTVERLGGATDGPAAGPEPSPSPRTEPAAEHAAEHIAEPATAHPEQLTEKAAVRVVHKPEIDRCAAYLDSGLSVLVRCEKLLVEHLAGEIAGRSGRSVQIVQAQPAGTGRQTIGLGGGQSGRRQEILAALQTAVREAKANTVVVVPHLDLLAGGNDTALNPEARELTDVVYERSDCVLLAFIDPSLAVPEVLANRFAVRIEFDILPRVVAGPGDTRIPVADALVTREEAAAFDGFRAQELYKHIAGFNAVRLRHALRFALHQHRHTHATFEDLVAELRVFKAATSSAFEVPNVEFTDIGGYDDVRHQIFRALRLLGKADDLPQKLRNELVPRGFIFHGPPGTGKTLFAKATANALNATIQVVSGPEVTDMYVGESERKVREIFAEARRNAPAVIVFDEFDSIASRRSGREDGGSRAGNAMVAQLLTELDGFRPEVPVLVIGTTNRLDIIDDALLRPSRFQPVHIDLPDLSARRAIAEVHSRHFEVPAGEAVLDRIALATAGMNGDEIRSVFRDARAGEVLGDPPGPVDARRLGELVGALRQAGQDRDVSRGQHGVRPAGQARVMLAIDTGRRAPATTTITVDPDADRDEGQGEATGA</sequence>
<dbReference type="PANTHER" id="PTHR23077">
    <property type="entry name" value="AAA-FAMILY ATPASE"/>
    <property type="match status" value="1"/>
</dbReference>
<feature type="domain" description="AAA+ ATPase" evidence="6">
    <location>
        <begin position="410"/>
        <end position="548"/>
    </location>
</feature>
<dbReference type="InterPro" id="IPR027417">
    <property type="entry name" value="P-loop_NTPase"/>
</dbReference>
<dbReference type="PANTHER" id="PTHR23077:SF198">
    <property type="entry name" value="ATP-DEPENDENT ZINC METALLOPROTEASE FTSH"/>
    <property type="match status" value="1"/>
</dbReference>
<dbReference type="GO" id="GO:0005524">
    <property type="term" value="F:ATP binding"/>
    <property type="evidence" value="ECO:0007669"/>
    <property type="project" value="UniProtKB-KW"/>
</dbReference>
<reference evidence="7" key="1">
    <citation type="submission" date="2021-01" db="EMBL/GenBank/DDBJ databases">
        <title>Whole genome shotgun sequence of Dactylosporangium siamense NBRC 106093.</title>
        <authorList>
            <person name="Komaki H."/>
            <person name="Tamura T."/>
        </authorList>
    </citation>
    <scope>NUCLEOTIDE SEQUENCE</scope>
    <source>
        <strain evidence="7">NBRC 106093</strain>
    </source>
</reference>
<dbReference type="GO" id="GO:0016887">
    <property type="term" value="F:ATP hydrolysis activity"/>
    <property type="evidence" value="ECO:0007669"/>
    <property type="project" value="InterPro"/>
</dbReference>
<gene>
    <name evidence="7" type="ORF">Dsi01nite_080410</name>
</gene>
<keyword evidence="8" id="KW-1185">Reference proteome</keyword>
<feature type="region of interest" description="Disordered" evidence="5">
    <location>
        <begin position="654"/>
        <end position="677"/>
    </location>
</feature>
<evidence type="ECO:0000256" key="2">
    <source>
        <dbReference type="ARBA" id="ARBA00022840"/>
    </source>
</evidence>
<keyword evidence="2 4" id="KW-0067">ATP-binding</keyword>
<dbReference type="Gene3D" id="3.40.50.300">
    <property type="entry name" value="P-loop containing nucleotide triphosphate hydrolases"/>
    <property type="match status" value="1"/>
</dbReference>
<dbReference type="Proteomes" id="UP000660611">
    <property type="component" value="Unassembled WGS sequence"/>
</dbReference>
<evidence type="ECO:0000313" key="7">
    <source>
        <dbReference type="EMBL" id="GIG50000.1"/>
    </source>
</evidence>
<accession>A0A919PX57</accession>
<evidence type="ECO:0000256" key="5">
    <source>
        <dbReference type="SAM" id="MobiDB-lite"/>
    </source>
</evidence>
<evidence type="ECO:0000259" key="6">
    <source>
        <dbReference type="SMART" id="SM00382"/>
    </source>
</evidence>
<dbReference type="SUPFAM" id="SSF52540">
    <property type="entry name" value="P-loop containing nucleoside triphosphate hydrolases"/>
    <property type="match status" value="1"/>
</dbReference>
<dbReference type="InterPro" id="IPR050168">
    <property type="entry name" value="AAA_ATPase_domain"/>
</dbReference>
<comment type="similarity">
    <text evidence="4">Belongs to the AAA ATPase family.</text>
</comment>
<organism evidence="7 8">
    <name type="scientific">Dactylosporangium siamense</name>
    <dbReference type="NCBI Taxonomy" id="685454"/>
    <lineage>
        <taxon>Bacteria</taxon>
        <taxon>Bacillati</taxon>
        <taxon>Actinomycetota</taxon>
        <taxon>Actinomycetes</taxon>
        <taxon>Micromonosporales</taxon>
        <taxon>Micromonosporaceae</taxon>
        <taxon>Dactylosporangium</taxon>
    </lineage>
</organism>
<evidence type="ECO:0000256" key="1">
    <source>
        <dbReference type="ARBA" id="ARBA00022741"/>
    </source>
</evidence>